<evidence type="ECO:0000313" key="5">
    <source>
        <dbReference type="EMBL" id="DBA05157.1"/>
    </source>
</evidence>
<keyword evidence="2" id="KW-0175">Coiled coil</keyword>
<evidence type="ECO:0000256" key="3">
    <source>
        <dbReference type="SAM" id="MobiDB-lite"/>
    </source>
</evidence>
<feature type="compositionally biased region" description="Polar residues" evidence="3">
    <location>
        <begin position="283"/>
        <end position="292"/>
    </location>
</feature>
<feature type="region of interest" description="Disordered" evidence="3">
    <location>
        <begin position="841"/>
        <end position="882"/>
    </location>
</feature>
<feature type="region of interest" description="Disordered" evidence="3">
    <location>
        <begin position="520"/>
        <end position="639"/>
    </location>
</feature>
<feature type="region of interest" description="Disordered" evidence="3">
    <location>
        <begin position="259"/>
        <end position="342"/>
    </location>
</feature>
<protein>
    <recommendedName>
        <fullName evidence="4">Centromere protein J C-terminal domain-containing protein</fullName>
    </recommendedName>
</protein>
<organism evidence="5 6">
    <name type="scientific">Lagenidium giganteum</name>
    <dbReference type="NCBI Taxonomy" id="4803"/>
    <lineage>
        <taxon>Eukaryota</taxon>
        <taxon>Sar</taxon>
        <taxon>Stramenopiles</taxon>
        <taxon>Oomycota</taxon>
        <taxon>Peronosporomycetes</taxon>
        <taxon>Pythiales</taxon>
        <taxon>Pythiaceae</taxon>
    </lineage>
</organism>
<feature type="compositionally biased region" description="Basic and acidic residues" evidence="3">
    <location>
        <begin position="525"/>
        <end position="535"/>
    </location>
</feature>
<feature type="compositionally biased region" description="Basic and acidic residues" evidence="3">
    <location>
        <begin position="163"/>
        <end position="173"/>
    </location>
</feature>
<dbReference type="EMBL" id="DAKRPA010000002">
    <property type="protein sequence ID" value="DBA05157.1"/>
    <property type="molecule type" value="Genomic_DNA"/>
</dbReference>
<evidence type="ECO:0000256" key="1">
    <source>
        <dbReference type="ARBA" id="ARBA00005627"/>
    </source>
</evidence>
<feature type="compositionally biased region" description="Low complexity" evidence="3">
    <location>
        <begin position="174"/>
        <end position="183"/>
    </location>
</feature>
<dbReference type="InterPro" id="IPR026581">
    <property type="entry name" value="TCP10L/CENPJ"/>
</dbReference>
<proteinExistence type="inferred from homology"/>
<feature type="compositionally biased region" description="Polar residues" evidence="3">
    <location>
        <begin position="575"/>
        <end position="591"/>
    </location>
</feature>
<dbReference type="Gene3D" id="2.60.450.20">
    <property type="match status" value="1"/>
</dbReference>
<dbReference type="Pfam" id="PF07202">
    <property type="entry name" value="Tcp10_C"/>
    <property type="match status" value="2"/>
</dbReference>
<accession>A0AAV2ZL25</accession>
<comment type="similarity">
    <text evidence="1">Belongs to the TCP10 family.</text>
</comment>
<dbReference type="AlphaFoldDB" id="A0AAV2ZL25"/>
<feature type="coiled-coil region" evidence="2">
    <location>
        <begin position="651"/>
        <end position="721"/>
    </location>
</feature>
<dbReference type="PANTHER" id="PTHR10331:SF6">
    <property type="entry name" value="SPINDLE ASSEMBLY ABNORMAL 4"/>
    <property type="match status" value="1"/>
</dbReference>
<feature type="compositionally biased region" description="Low complexity" evidence="3">
    <location>
        <begin position="75"/>
        <end position="94"/>
    </location>
</feature>
<evidence type="ECO:0000313" key="6">
    <source>
        <dbReference type="Proteomes" id="UP001146120"/>
    </source>
</evidence>
<evidence type="ECO:0000259" key="4">
    <source>
        <dbReference type="Pfam" id="PF07202"/>
    </source>
</evidence>
<feature type="domain" description="Centromere protein J C-terminal" evidence="4">
    <location>
        <begin position="906"/>
        <end position="935"/>
    </location>
</feature>
<feature type="region of interest" description="Disordered" evidence="3">
    <location>
        <begin position="1"/>
        <end position="185"/>
    </location>
</feature>
<dbReference type="PANTHER" id="PTHR10331">
    <property type="entry name" value="T COMPLEX PROTEIN 10"/>
    <property type="match status" value="1"/>
</dbReference>
<feature type="domain" description="Centromere protein J C-terminal" evidence="4">
    <location>
        <begin position="975"/>
        <end position="1009"/>
    </location>
</feature>
<dbReference type="Proteomes" id="UP001146120">
    <property type="component" value="Unassembled WGS sequence"/>
</dbReference>
<dbReference type="InterPro" id="IPR047002">
    <property type="entry name" value="Tcp10_C_sf"/>
</dbReference>
<evidence type="ECO:0000256" key="2">
    <source>
        <dbReference type="SAM" id="Coils"/>
    </source>
</evidence>
<reference evidence="5" key="2">
    <citation type="journal article" date="2023" name="Microbiol Resour">
        <title>Decontamination and Annotation of the Draft Genome Sequence of the Oomycete Lagenidium giganteum ARSEF 373.</title>
        <authorList>
            <person name="Morgan W.R."/>
            <person name="Tartar A."/>
        </authorList>
    </citation>
    <scope>NUCLEOTIDE SEQUENCE</scope>
    <source>
        <strain evidence="5">ARSEF 373</strain>
    </source>
</reference>
<gene>
    <name evidence="5" type="ORF">N0F65_005007</name>
</gene>
<sequence length="1076" mass="120903">MDDADGAFGWNENESGNAQRATADLSRASMAPHSLKTPTGSPARVKPDERVVGTHATFEEILERELRKNMTTNEAAPSSASSARTRSARRATPTFLKKGSRGWWMQRPDAKAKLAKHVLASKGMDASPVRRTERSAQQAQTRSYPQSRPSTGQASSQPSPPREPQRAWMDRSAESASPVASSVDGRLSTGCHGHVYAFETASNASVDVSLGMSGVQQSFEQKVARDAEELAVFEELERELAMEKQQYLLDKQQDIESTLSPTRADDDSFSRAQAESIPWSRPEPSTSHISTNHRGEHDHEEHDEDDDFHEYTQYSIVSPPPSPPSEPESVPWQRQGDLDGTNVELTGQSSLVFADDSFNTDEKAMTPMQRSVASFQGSDPFRAAEYFSSKQREYEPSEISAISVNDSVSWSAADLPAERVRRRSALDSSQHVPQHGMTSTLIPMNESFSASQDQLWAGKGADRSWEDEDHVASLMQHYDDYDPIIPEEHASLMAARHPQRAADSPLRGEAPVSSLVQQMFPDESSVDREPSDKIDSVPVAREPPAKTNTLTSNKRNQPPRESPPPWRSPQRPVAESQSHSQPQSIRSAASRTQHKPPVAKPTRKDATPPRRRTAPTNESRPKSVASTSTPRASSFTNASTAVLPRVIQEKLMELEEEVRFYKAETLQLQKKKDHYEQEARKLNKERDEFAQWMNAQRQLIEAEWAKERQKMKKEHQMMERQWKIRSNASAAQLDRKARSEIEVLKAQLVKIQVEEQAKAHKLKTTAEVLRQRIAELEGKNRELTEEVRFMERDRLEQWEKLEVLKKEKRAMELKLADMSSQDRLVETLADVQAVRNAAESVMSTWSQTKVTETSDATDGYNPDRYAQPGKPSQQPTEEEVVTRVPVPTHSDDDAETKPAVPSIVNEISHAGGKREVIYDNGAKTIYFSDGNVKEISADGHTIIKFTNGDRKEFFPDTGISVYYYSEAQTKLTTYPDKTKVYEFPNDQVEKSYADGRTEILFADGIQKIVHPNGDEVSTFPDGTMMLEQRDGLREVTLQNGKKIRYYPDGQMTWVTPDGGEVNVRSDAELKKLMDNL</sequence>
<feature type="compositionally biased region" description="Basic and acidic residues" evidence="3">
    <location>
        <begin position="45"/>
        <end position="68"/>
    </location>
</feature>
<name>A0AAV2ZL25_9STRA</name>
<feature type="compositionally biased region" description="Polar residues" evidence="3">
    <location>
        <begin position="135"/>
        <end position="152"/>
    </location>
</feature>
<reference evidence="5" key="1">
    <citation type="submission" date="2022-11" db="EMBL/GenBank/DDBJ databases">
        <authorList>
            <person name="Morgan W.R."/>
            <person name="Tartar A."/>
        </authorList>
    </citation>
    <scope>NUCLEOTIDE SEQUENCE</scope>
    <source>
        <strain evidence="5">ARSEF 373</strain>
    </source>
</reference>
<comment type="caution">
    <text evidence="5">The sequence shown here is derived from an EMBL/GenBank/DDBJ whole genome shotgun (WGS) entry which is preliminary data.</text>
</comment>
<dbReference type="InterPro" id="IPR009852">
    <property type="entry name" value="CENPJ_C_dom"/>
</dbReference>
<feature type="compositionally biased region" description="Polar residues" evidence="3">
    <location>
        <begin position="614"/>
        <end position="639"/>
    </location>
</feature>
<keyword evidence="6" id="KW-1185">Reference proteome</keyword>
<feature type="compositionally biased region" description="Polar residues" evidence="3">
    <location>
        <begin position="841"/>
        <end position="856"/>
    </location>
</feature>
<feature type="coiled-coil region" evidence="2">
    <location>
        <begin position="759"/>
        <end position="821"/>
    </location>
</feature>